<feature type="domain" description="Cyclin-like" evidence="6">
    <location>
        <begin position="380"/>
        <end position="467"/>
    </location>
</feature>
<organism evidence="10">
    <name type="scientific">Odontella aurita</name>
    <dbReference type="NCBI Taxonomy" id="265563"/>
    <lineage>
        <taxon>Eukaryota</taxon>
        <taxon>Sar</taxon>
        <taxon>Stramenopiles</taxon>
        <taxon>Ochrophyta</taxon>
        <taxon>Bacillariophyta</taxon>
        <taxon>Mediophyceae</taxon>
        <taxon>Biddulphiophycidae</taxon>
        <taxon>Eupodiscales</taxon>
        <taxon>Odontellaceae</taxon>
        <taxon>Odontella</taxon>
    </lineage>
</organism>
<dbReference type="Gene3D" id="1.10.472.10">
    <property type="entry name" value="Cyclin-like"/>
    <property type="match status" value="2"/>
</dbReference>
<dbReference type="PIRSF" id="PIRSF001771">
    <property type="entry name" value="Cyclin_A_B_D_E"/>
    <property type="match status" value="1"/>
</dbReference>
<dbReference type="SMART" id="SM00385">
    <property type="entry name" value="CYCLIN"/>
    <property type="match status" value="2"/>
</dbReference>
<dbReference type="SMART" id="SM01332">
    <property type="entry name" value="Cyclin_C"/>
    <property type="match status" value="1"/>
</dbReference>
<gene>
    <name evidence="8" type="ORF">OAUR00152_LOCUS38480</name>
    <name evidence="9" type="ORF">OAUR00152_LOCUS38481</name>
    <name evidence="10" type="ORF">OAUR00152_LOCUS38483</name>
</gene>
<reference evidence="10" key="1">
    <citation type="submission" date="2021-01" db="EMBL/GenBank/DDBJ databases">
        <authorList>
            <person name="Corre E."/>
            <person name="Pelletier E."/>
            <person name="Niang G."/>
            <person name="Scheremetjew M."/>
            <person name="Finn R."/>
            <person name="Kale V."/>
            <person name="Holt S."/>
            <person name="Cochrane G."/>
            <person name="Meng A."/>
            <person name="Brown T."/>
            <person name="Cohen L."/>
        </authorList>
    </citation>
    <scope>NUCLEOTIDE SEQUENCE</scope>
    <source>
        <strain evidence="10">Isolate 1302-5</strain>
    </source>
</reference>
<dbReference type="EMBL" id="HBKQ01056182">
    <property type="protein sequence ID" value="CAE2282574.1"/>
    <property type="molecule type" value="Transcribed_RNA"/>
</dbReference>
<dbReference type="AlphaFoldDB" id="A0A6U6KAA6"/>
<protein>
    <submittedName>
        <fullName evidence="10">Uncharacterized protein</fullName>
    </submittedName>
</protein>
<evidence type="ECO:0000313" key="8">
    <source>
        <dbReference type="EMBL" id="CAE2282569.1"/>
    </source>
</evidence>
<evidence type="ECO:0000256" key="2">
    <source>
        <dbReference type="ARBA" id="ARBA00023127"/>
    </source>
</evidence>
<evidence type="ECO:0000256" key="3">
    <source>
        <dbReference type="ARBA" id="ARBA00023306"/>
    </source>
</evidence>
<dbReference type="InterPro" id="IPR039361">
    <property type="entry name" value="Cyclin"/>
</dbReference>
<feature type="domain" description="Cyclin C-terminal" evidence="7">
    <location>
        <begin position="376"/>
        <end position="502"/>
    </location>
</feature>
<accession>A0A6U6KAA6</accession>
<feature type="compositionally biased region" description="Basic residues" evidence="5">
    <location>
        <begin position="106"/>
        <end position="115"/>
    </location>
</feature>
<dbReference type="Pfam" id="PF00134">
    <property type="entry name" value="Cyclin_N"/>
    <property type="match status" value="1"/>
</dbReference>
<keyword evidence="2 4" id="KW-0195">Cyclin</keyword>
<feature type="compositionally biased region" description="Polar residues" evidence="5">
    <location>
        <begin position="117"/>
        <end position="129"/>
    </location>
</feature>
<feature type="region of interest" description="Disordered" evidence="5">
    <location>
        <begin position="1"/>
        <end position="183"/>
    </location>
</feature>
<dbReference type="InterPro" id="IPR006671">
    <property type="entry name" value="Cyclin_N"/>
</dbReference>
<dbReference type="Pfam" id="PF02984">
    <property type="entry name" value="Cyclin_C"/>
    <property type="match status" value="1"/>
</dbReference>
<keyword evidence="3" id="KW-0131">Cell cycle</keyword>
<dbReference type="GO" id="GO:0051301">
    <property type="term" value="P:cell division"/>
    <property type="evidence" value="ECO:0007669"/>
    <property type="project" value="UniProtKB-KW"/>
</dbReference>
<dbReference type="PROSITE" id="PS00292">
    <property type="entry name" value="CYCLINS"/>
    <property type="match status" value="1"/>
</dbReference>
<name>A0A6U6KAA6_9STRA</name>
<dbReference type="InterPro" id="IPR048258">
    <property type="entry name" value="Cyclins_cyclin-box"/>
</dbReference>
<evidence type="ECO:0000256" key="5">
    <source>
        <dbReference type="SAM" id="MobiDB-lite"/>
    </source>
</evidence>
<feature type="domain" description="Cyclin-like" evidence="6">
    <location>
        <begin position="283"/>
        <end position="367"/>
    </location>
</feature>
<dbReference type="InterPro" id="IPR036915">
    <property type="entry name" value="Cyclin-like_sf"/>
</dbReference>
<evidence type="ECO:0000256" key="1">
    <source>
        <dbReference type="ARBA" id="ARBA00022618"/>
    </source>
</evidence>
<comment type="similarity">
    <text evidence="4">Belongs to the cyclin family.</text>
</comment>
<dbReference type="InterPro" id="IPR013763">
    <property type="entry name" value="Cyclin-like_dom"/>
</dbReference>
<dbReference type="FunFam" id="1.10.472.10:FF:000001">
    <property type="entry name" value="G2/mitotic-specific cyclin"/>
    <property type="match status" value="1"/>
</dbReference>
<evidence type="ECO:0000259" key="6">
    <source>
        <dbReference type="SMART" id="SM00385"/>
    </source>
</evidence>
<dbReference type="EMBL" id="HBKQ01056180">
    <property type="protein sequence ID" value="CAE2282571.1"/>
    <property type="molecule type" value="Transcribed_RNA"/>
</dbReference>
<dbReference type="CDD" id="cd20507">
    <property type="entry name" value="CYCLIN_CCNB1-like_rpt1"/>
    <property type="match status" value="1"/>
</dbReference>
<dbReference type="GO" id="GO:0044772">
    <property type="term" value="P:mitotic cell cycle phase transition"/>
    <property type="evidence" value="ECO:0007669"/>
    <property type="project" value="InterPro"/>
</dbReference>
<dbReference type="InterPro" id="IPR004367">
    <property type="entry name" value="Cyclin_C-dom"/>
</dbReference>
<dbReference type="GO" id="GO:0016538">
    <property type="term" value="F:cyclin-dependent protein serine/threonine kinase regulator activity"/>
    <property type="evidence" value="ECO:0007669"/>
    <property type="project" value="InterPro"/>
</dbReference>
<proteinExistence type="inferred from homology"/>
<dbReference type="PANTHER" id="PTHR10177">
    <property type="entry name" value="CYCLINS"/>
    <property type="match status" value="1"/>
</dbReference>
<evidence type="ECO:0000256" key="4">
    <source>
        <dbReference type="RuleBase" id="RU000383"/>
    </source>
</evidence>
<dbReference type="SUPFAM" id="SSF47954">
    <property type="entry name" value="Cyclin-like"/>
    <property type="match status" value="2"/>
</dbReference>
<keyword evidence="1" id="KW-0132">Cell division</keyword>
<evidence type="ECO:0000259" key="7">
    <source>
        <dbReference type="SMART" id="SM01332"/>
    </source>
</evidence>
<dbReference type="InterPro" id="IPR046965">
    <property type="entry name" value="Cyclin_A/B-like"/>
</dbReference>
<evidence type="ECO:0000313" key="10">
    <source>
        <dbReference type="EMBL" id="CAE2282574.1"/>
    </source>
</evidence>
<dbReference type="EMBL" id="HBKQ01056179">
    <property type="protein sequence ID" value="CAE2282569.1"/>
    <property type="molecule type" value="Transcribed_RNA"/>
</dbReference>
<feature type="compositionally biased region" description="Basic and acidic residues" evidence="5">
    <location>
        <begin position="174"/>
        <end position="183"/>
    </location>
</feature>
<evidence type="ECO:0000313" key="9">
    <source>
        <dbReference type="EMBL" id="CAE2282571.1"/>
    </source>
</evidence>
<sequence>MLTRLRSRGSAKATTGRPTGGEGENLAESSGDAAASTRRSILGDVSNKRQSQKDDGAGKGTKKQIGSKKLTYKNPFTAAAPTNGLTERGSKSTASASVTVDEGKARRSTRARGARLTRTNSSAATNGNKRSGGEASAEEVTRKSKRVKVAAENVEEKDNSDNVSGAVRPSARARAQDDRPERKEAIVLSNENHCVEEVRTRHLSSPCLVPPDYRLERPSFNGKNHTDGIAPHDTNDRGNTLQVAPYVTDIFQHFFQAEAKSCPEMYMDQQADINAKMRAILVDWLVEVHMKFRLVPDTLYLCINLIDRYCSHVSVARSKLQLVGVTALLIACKYEEIYPPEVRDCVYITDRAYNRQEVLDMEQDILQRLRFKITVPTAYPFLLRFLNMTKASQLSRIAANYYMERTLQEHDLLKFKPSVVAASAVVLALNNPDISDDHDCPGMPTVLMEYTGFQPSELMACAAIIATKVGEEPVTASRRQLVAVKRKYDHRKYQHVSTTVRQPNVDAFVRGGNAGDCI</sequence>